<name>A0ABM8VNG3_9BACL</name>
<sequence length="407" mass="45586">MRALIGIKEQVAIERLLEYRKEGMDCQIVNQKDEFFFQLPNNFDVVCVDSGLFTDLYPWIWVEEIKRAATTALVYIALDTDTYDSTMLSIIEKLAMDYDFNIIPAQISTEKTAYEFVKNILGFERSQAHQVEGSKFITVLPAASADGASTVAINTALAIASKTKLRVGLIDGNLKNPSLRSHLNIADRLKSNFQIRAKLQTGTLDPTSLEAASVVHKKFPNLYVLPGSHRRETASDVTPEMIYHLMAVARQTFHITIMDVGSFADNAATVCGVRYADERWLVSQPIYASYRISWKEWFECYWRLCGLGSKDFKLVINRLQENEKIDDMINYLNMDVVGKIPNVGGGLGVKSVHDGIPLYLQAGSQIDTFTQAINLLASTIAESNSAEFVAAASEQKQPGFLRKIFQR</sequence>
<comment type="caution">
    <text evidence="1">The sequence shown here is derived from an EMBL/GenBank/DDBJ whole genome shotgun (WGS) entry which is preliminary data.</text>
</comment>
<dbReference type="RefSeq" id="WP_218101191.1">
    <property type="nucleotide sequence ID" value="NZ_CAJVCE010000016.1"/>
</dbReference>
<protein>
    <submittedName>
        <fullName evidence="1">Uncharacterized protein</fullName>
    </submittedName>
</protein>
<dbReference type="EMBL" id="CAJVCE010000016">
    <property type="protein sequence ID" value="CAG7651309.1"/>
    <property type="molecule type" value="Genomic_DNA"/>
</dbReference>
<evidence type="ECO:0000313" key="1">
    <source>
        <dbReference type="EMBL" id="CAG7651309.1"/>
    </source>
</evidence>
<proteinExistence type="predicted"/>
<accession>A0ABM8VNG3</accession>
<dbReference type="Proteomes" id="UP000730618">
    <property type="component" value="Unassembled WGS sequence"/>
</dbReference>
<keyword evidence="2" id="KW-1185">Reference proteome</keyword>
<reference evidence="1 2" key="1">
    <citation type="submission" date="2021-06" db="EMBL/GenBank/DDBJ databases">
        <authorList>
            <person name="Criscuolo A."/>
        </authorList>
    </citation>
    <scope>NUCLEOTIDE SEQUENCE [LARGE SCALE GENOMIC DNA]</scope>
    <source>
        <strain evidence="2">CIP 111802</strain>
    </source>
</reference>
<evidence type="ECO:0000313" key="2">
    <source>
        <dbReference type="Proteomes" id="UP000730618"/>
    </source>
</evidence>
<organism evidence="1 2">
    <name type="scientific">Paenibacillus allorhizosphaerae</name>
    <dbReference type="NCBI Taxonomy" id="2849866"/>
    <lineage>
        <taxon>Bacteria</taxon>
        <taxon>Bacillati</taxon>
        <taxon>Bacillota</taxon>
        <taxon>Bacilli</taxon>
        <taxon>Bacillales</taxon>
        <taxon>Paenibacillaceae</taxon>
        <taxon>Paenibacillus</taxon>
    </lineage>
</organism>
<gene>
    <name evidence="1" type="ORF">PAECIP111802_04931</name>
</gene>